<proteinExistence type="predicted"/>
<dbReference type="EMBL" id="VOQF01000001">
    <property type="protein sequence ID" value="TXC92760.1"/>
    <property type="molecule type" value="Genomic_DNA"/>
</dbReference>
<feature type="transmembrane region" description="Helical" evidence="1">
    <location>
        <begin position="27"/>
        <end position="52"/>
    </location>
</feature>
<keyword evidence="3" id="KW-1185">Reference proteome</keyword>
<keyword evidence="1" id="KW-1133">Transmembrane helix</keyword>
<keyword evidence="1" id="KW-0472">Membrane</keyword>
<feature type="transmembrane region" description="Helical" evidence="1">
    <location>
        <begin position="101"/>
        <end position="119"/>
    </location>
</feature>
<comment type="caution">
    <text evidence="2">The sequence shown here is derived from an EMBL/GenBank/DDBJ whole genome shotgun (WGS) entry which is preliminary data.</text>
</comment>
<evidence type="ECO:0000256" key="1">
    <source>
        <dbReference type="SAM" id="Phobius"/>
    </source>
</evidence>
<name>A0A5C6W8I1_9BACI</name>
<dbReference type="Proteomes" id="UP000321363">
    <property type="component" value="Unassembled WGS sequence"/>
</dbReference>
<organism evidence="2 3">
    <name type="scientific">Metabacillus litoralis</name>
    <dbReference type="NCBI Taxonomy" id="152268"/>
    <lineage>
        <taxon>Bacteria</taxon>
        <taxon>Bacillati</taxon>
        <taxon>Bacillota</taxon>
        <taxon>Bacilli</taxon>
        <taxon>Bacillales</taxon>
        <taxon>Bacillaceae</taxon>
        <taxon>Metabacillus</taxon>
    </lineage>
</organism>
<evidence type="ECO:0000313" key="2">
    <source>
        <dbReference type="EMBL" id="TXC92760.1"/>
    </source>
</evidence>
<sequence length="202" mass="23254">MISSREKAHYLQARIKRDVANRKRIRIIYGFLIVMCTFVLLGVAFTFLRIFYATDLYHAFIYDWIGTAFLFLGGITLLLFIIYFSSVITIKNPQKISRNKVFLWAGTGIISLVTSVFIFQELSSLTINSVGDMKDYSNGVMKRDDLKVVEVYTGSSTKIALIKTEEQELYLLDQKVFNIEEGKTYSFTYLERTGNILNVETK</sequence>
<gene>
    <name evidence="2" type="ORF">FS935_00715</name>
</gene>
<protein>
    <submittedName>
        <fullName evidence="2">Uncharacterized protein</fullName>
    </submittedName>
</protein>
<dbReference type="OrthoDB" id="2878538at2"/>
<feature type="transmembrane region" description="Helical" evidence="1">
    <location>
        <begin position="64"/>
        <end position="89"/>
    </location>
</feature>
<accession>A0A5C6W8I1</accession>
<dbReference type="RefSeq" id="WP_146945621.1">
    <property type="nucleotide sequence ID" value="NZ_VOQF01000001.1"/>
</dbReference>
<reference evidence="2 3" key="1">
    <citation type="journal article" date="2005" name="Int. J. Syst. Evol. Microbiol.">
        <title>Bacillus litoralis sp. nov., isolated from a tidal flat of the Yellow Sea in Korea.</title>
        <authorList>
            <person name="Yoon J.H."/>
            <person name="Oh T.K."/>
        </authorList>
    </citation>
    <scope>NUCLEOTIDE SEQUENCE [LARGE SCALE GENOMIC DNA]</scope>
    <source>
        <strain evidence="2 3">SW-211</strain>
    </source>
</reference>
<dbReference type="AlphaFoldDB" id="A0A5C6W8I1"/>
<keyword evidence="1" id="KW-0812">Transmembrane</keyword>
<evidence type="ECO:0000313" key="3">
    <source>
        <dbReference type="Proteomes" id="UP000321363"/>
    </source>
</evidence>